<proteinExistence type="predicted"/>
<dbReference type="AlphaFoldDB" id="R7QHH6"/>
<evidence type="ECO:0000256" key="1">
    <source>
        <dbReference type="SAM" id="MobiDB-lite"/>
    </source>
</evidence>
<dbReference type="GeneID" id="17324769"/>
<name>R7QHH6_CHOCR</name>
<sequence length="113" mass="12589">MWRGTAVPGGATSDLGFRIRFVFGAKWRSESPGAREAGQAWKGRARRRKEEAVRPGRNAMLRCETGMSSDRRSALACRQVRIDRSPVRCKVEDHVATRKGSSWAPIGQAHPKN</sequence>
<accession>R7QHH6</accession>
<gene>
    <name evidence="2" type="ORF">CHC_T00005345001</name>
</gene>
<protein>
    <submittedName>
        <fullName evidence="2">Uncharacterized protein</fullName>
    </submittedName>
</protein>
<reference evidence="3" key="1">
    <citation type="journal article" date="2013" name="Proc. Natl. Acad. Sci. U.S.A.">
        <title>Genome structure and metabolic features in the red seaweed Chondrus crispus shed light on evolution of the Archaeplastida.</title>
        <authorList>
            <person name="Collen J."/>
            <person name="Porcel B."/>
            <person name="Carre W."/>
            <person name="Ball S.G."/>
            <person name="Chaparro C."/>
            <person name="Tonon T."/>
            <person name="Barbeyron T."/>
            <person name="Michel G."/>
            <person name="Noel B."/>
            <person name="Valentin K."/>
            <person name="Elias M."/>
            <person name="Artiguenave F."/>
            <person name="Arun A."/>
            <person name="Aury J.M."/>
            <person name="Barbosa-Neto J.F."/>
            <person name="Bothwell J.H."/>
            <person name="Bouget F.Y."/>
            <person name="Brillet L."/>
            <person name="Cabello-Hurtado F."/>
            <person name="Capella-Gutierrez S."/>
            <person name="Charrier B."/>
            <person name="Cladiere L."/>
            <person name="Cock J.M."/>
            <person name="Coelho S.M."/>
            <person name="Colleoni C."/>
            <person name="Czjzek M."/>
            <person name="Da Silva C."/>
            <person name="Delage L."/>
            <person name="Denoeud F."/>
            <person name="Deschamps P."/>
            <person name="Dittami S.M."/>
            <person name="Gabaldon T."/>
            <person name="Gachon C.M."/>
            <person name="Groisillier A."/>
            <person name="Herve C."/>
            <person name="Jabbari K."/>
            <person name="Katinka M."/>
            <person name="Kloareg B."/>
            <person name="Kowalczyk N."/>
            <person name="Labadie K."/>
            <person name="Leblanc C."/>
            <person name="Lopez P.J."/>
            <person name="McLachlan D.H."/>
            <person name="Meslet-Cladiere L."/>
            <person name="Moustafa A."/>
            <person name="Nehr Z."/>
            <person name="Nyvall Collen P."/>
            <person name="Panaud O."/>
            <person name="Partensky F."/>
            <person name="Poulain J."/>
            <person name="Rensing S.A."/>
            <person name="Rousvoal S."/>
            <person name="Samson G."/>
            <person name="Symeonidi A."/>
            <person name="Weissenbach J."/>
            <person name="Zambounis A."/>
            <person name="Wincker P."/>
            <person name="Boyen C."/>
        </authorList>
    </citation>
    <scope>NUCLEOTIDE SEQUENCE [LARGE SCALE GENOMIC DNA]</scope>
    <source>
        <strain evidence="3">cv. Stackhouse</strain>
    </source>
</reference>
<dbReference type="Proteomes" id="UP000012073">
    <property type="component" value="Unassembled WGS sequence"/>
</dbReference>
<organism evidence="2 3">
    <name type="scientific">Chondrus crispus</name>
    <name type="common">Carrageen Irish moss</name>
    <name type="synonym">Polymorpha crispa</name>
    <dbReference type="NCBI Taxonomy" id="2769"/>
    <lineage>
        <taxon>Eukaryota</taxon>
        <taxon>Rhodophyta</taxon>
        <taxon>Florideophyceae</taxon>
        <taxon>Rhodymeniophycidae</taxon>
        <taxon>Gigartinales</taxon>
        <taxon>Gigartinaceae</taxon>
        <taxon>Chondrus</taxon>
    </lineage>
</organism>
<evidence type="ECO:0000313" key="2">
    <source>
        <dbReference type="EMBL" id="CDF37223.1"/>
    </source>
</evidence>
<keyword evidence="3" id="KW-1185">Reference proteome</keyword>
<feature type="region of interest" description="Disordered" evidence="1">
    <location>
        <begin position="30"/>
        <end position="54"/>
    </location>
</feature>
<dbReference type="Gramene" id="CDF37223">
    <property type="protein sequence ID" value="CDF37223"/>
    <property type="gene ID" value="CHC_T00005345001"/>
</dbReference>
<feature type="region of interest" description="Disordered" evidence="1">
    <location>
        <begin position="93"/>
        <end position="113"/>
    </location>
</feature>
<dbReference type="KEGG" id="ccp:CHC_T00005345001"/>
<dbReference type="EMBL" id="HG001819">
    <property type="protein sequence ID" value="CDF37223.1"/>
    <property type="molecule type" value="Genomic_DNA"/>
</dbReference>
<evidence type="ECO:0000313" key="3">
    <source>
        <dbReference type="Proteomes" id="UP000012073"/>
    </source>
</evidence>
<dbReference type="RefSeq" id="XP_005717042.1">
    <property type="nucleotide sequence ID" value="XM_005716985.1"/>
</dbReference>